<evidence type="ECO:0000256" key="6">
    <source>
        <dbReference type="ARBA" id="ARBA00023136"/>
    </source>
</evidence>
<comment type="similarity">
    <text evidence="2">Belongs to the major facilitator superfamily.</text>
</comment>
<dbReference type="PANTHER" id="PTHR23514">
    <property type="entry name" value="BYPASS OF STOP CODON PROTEIN 6"/>
    <property type="match status" value="1"/>
</dbReference>
<evidence type="ECO:0000256" key="2">
    <source>
        <dbReference type="ARBA" id="ARBA00008335"/>
    </source>
</evidence>
<feature type="transmembrane region" description="Helical" evidence="7">
    <location>
        <begin position="342"/>
        <end position="366"/>
    </location>
</feature>
<dbReference type="InterPro" id="IPR051788">
    <property type="entry name" value="MFS_Transporter"/>
</dbReference>
<dbReference type="InterPro" id="IPR011701">
    <property type="entry name" value="MFS"/>
</dbReference>
<keyword evidence="3" id="KW-0813">Transport</keyword>
<feature type="transmembrane region" description="Helical" evidence="7">
    <location>
        <begin position="315"/>
        <end position="335"/>
    </location>
</feature>
<feature type="transmembrane region" description="Helical" evidence="7">
    <location>
        <begin position="142"/>
        <end position="165"/>
    </location>
</feature>
<evidence type="ECO:0000256" key="5">
    <source>
        <dbReference type="ARBA" id="ARBA00022989"/>
    </source>
</evidence>
<feature type="transmembrane region" description="Helical" evidence="7">
    <location>
        <begin position="118"/>
        <end position="136"/>
    </location>
</feature>
<comment type="caution">
    <text evidence="8">The sequence shown here is derived from an EMBL/GenBank/DDBJ whole genome shotgun (WGS) entry which is preliminary data.</text>
</comment>
<feature type="transmembrane region" description="Helical" evidence="7">
    <location>
        <begin position="386"/>
        <end position="408"/>
    </location>
</feature>
<feature type="transmembrane region" description="Helical" evidence="7">
    <location>
        <begin position="420"/>
        <end position="443"/>
    </location>
</feature>
<keyword evidence="6 7" id="KW-0472">Membrane</keyword>
<dbReference type="Pfam" id="PF07690">
    <property type="entry name" value="MFS_1"/>
    <property type="match status" value="1"/>
</dbReference>
<reference evidence="8 9" key="1">
    <citation type="submission" date="2024-07" db="EMBL/GenBank/DDBJ databases">
        <title>Section-level genome sequencing and comparative genomics of Aspergillus sections Usti and Cavernicolus.</title>
        <authorList>
            <consortium name="Lawrence Berkeley National Laboratory"/>
            <person name="Nybo J.L."/>
            <person name="Vesth T.C."/>
            <person name="Theobald S."/>
            <person name="Frisvad J.C."/>
            <person name="Larsen T.O."/>
            <person name="Kjaerboelling I."/>
            <person name="Rothschild-Mancinelli K."/>
            <person name="Lyhne E.K."/>
            <person name="Kogle M.E."/>
            <person name="Barry K."/>
            <person name="Clum A."/>
            <person name="Na H."/>
            <person name="Ledsgaard L."/>
            <person name="Lin J."/>
            <person name="Lipzen A."/>
            <person name="Kuo A."/>
            <person name="Riley R."/>
            <person name="Mondo S."/>
            <person name="Labutti K."/>
            <person name="Haridas S."/>
            <person name="Pangalinan J."/>
            <person name="Salamov A.A."/>
            <person name="Simmons B.A."/>
            <person name="Magnuson J.K."/>
            <person name="Chen J."/>
            <person name="Drula E."/>
            <person name="Henrissat B."/>
            <person name="Wiebenga A."/>
            <person name="Lubbers R.J."/>
            <person name="Gomes A.C."/>
            <person name="Makela M.R."/>
            <person name="Stajich J."/>
            <person name="Grigoriev I.V."/>
            <person name="Mortensen U.H."/>
            <person name="De Vries R.P."/>
            <person name="Baker S.E."/>
            <person name="Andersen M.R."/>
        </authorList>
    </citation>
    <scope>NUCLEOTIDE SEQUENCE [LARGE SCALE GENOMIC DNA]</scope>
    <source>
        <strain evidence="8 9">CBS 209.92</strain>
    </source>
</reference>
<feature type="transmembrane region" description="Helical" evidence="7">
    <location>
        <begin position="272"/>
        <end position="295"/>
    </location>
</feature>
<dbReference type="InterPro" id="IPR036259">
    <property type="entry name" value="MFS_trans_sf"/>
</dbReference>
<feature type="transmembrane region" description="Helical" evidence="7">
    <location>
        <begin position="55"/>
        <end position="72"/>
    </location>
</feature>
<organism evidence="8 9">
    <name type="scientific">Aspergillus keveii</name>
    <dbReference type="NCBI Taxonomy" id="714993"/>
    <lineage>
        <taxon>Eukaryota</taxon>
        <taxon>Fungi</taxon>
        <taxon>Dikarya</taxon>
        <taxon>Ascomycota</taxon>
        <taxon>Pezizomycotina</taxon>
        <taxon>Eurotiomycetes</taxon>
        <taxon>Eurotiomycetidae</taxon>
        <taxon>Eurotiales</taxon>
        <taxon>Aspergillaceae</taxon>
        <taxon>Aspergillus</taxon>
        <taxon>Aspergillus subgen. Nidulantes</taxon>
    </lineage>
</organism>
<name>A0ABR4FIA8_9EURO</name>
<comment type="subcellular location">
    <subcellularLocation>
        <location evidence="1">Endomembrane system</location>
        <topology evidence="1">Multi-pass membrane protein</topology>
    </subcellularLocation>
</comment>
<evidence type="ECO:0000256" key="7">
    <source>
        <dbReference type="SAM" id="Phobius"/>
    </source>
</evidence>
<accession>A0ABR4FIA8</accession>
<keyword evidence="4 7" id="KW-0812">Transmembrane</keyword>
<evidence type="ECO:0000256" key="3">
    <source>
        <dbReference type="ARBA" id="ARBA00022448"/>
    </source>
</evidence>
<evidence type="ECO:0000313" key="8">
    <source>
        <dbReference type="EMBL" id="KAL2782976.1"/>
    </source>
</evidence>
<protein>
    <submittedName>
        <fullName evidence="8">Major facilitator superfamily domain-containing protein</fullName>
    </submittedName>
</protein>
<feature type="transmembrane region" description="Helical" evidence="7">
    <location>
        <begin position="209"/>
        <end position="229"/>
    </location>
</feature>
<dbReference type="Gene3D" id="1.20.1250.20">
    <property type="entry name" value="MFS general substrate transporter like domains"/>
    <property type="match status" value="1"/>
</dbReference>
<gene>
    <name evidence="8" type="ORF">BJX66DRAFT_330918</name>
</gene>
<feature type="transmembrane region" description="Helical" evidence="7">
    <location>
        <begin position="177"/>
        <end position="197"/>
    </location>
</feature>
<keyword evidence="5 7" id="KW-1133">Transmembrane helix</keyword>
<dbReference type="EMBL" id="JBFTWV010000288">
    <property type="protein sequence ID" value="KAL2782976.1"/>
    <property type="molecule type" value="Genomic_DNA"/>
</dbReference>
<keyword evidence="9" id="KW-1185">Reference proteome</keyword>
<dbReference type="Proteomes" id="UP001610563">
    <property type="component" value="Unassembled WGS sequence"/>
</dbReference>
<evidence type="ECO:0000256" key="4">
    <source>
        <dbReference type="ARBA" id="ARBA00022692"/>
    </source>
</evidence>
<dbReference type="SUPFAM" id="SSF103473">
    <property type="entry name" value="MFS general substrate transporter"/>
    <property type="match status" value="1"/>
</dbReference>
<feature type="transmembrane region" description="Helical" evidence="7">
    <location>
        <begin position="84"/>
        <end position="106"/>
    </location>
</feature>
<evidence type="ECO:0000256" key="1">
    <source>
        <dbReference type="ARBA" id="ARBA00004127"/>
    </source>
</evidence>
<proteinExistence type="inferred from homology"/>
<evidence type="ECO:0000313" key="9">
    <source>
        <dbReference type="Proteomes" id="UP001610563"/>
    </source>
</evidence>
<dbReference type="PANTHER" id="PTHR23514:SF3">
    <property type="entry name" value="BYPASS OF STOP CODON PROTEIN 6"/>
    <property type="match status" value="1"/>
</dbReference>
<sequence>MSRILPADDATTPLLRTARVGPVAPADEIIDTPTEAQIEGHAEASLVKWNEPRINIWRVFATFFSFIIVGANDGTYGLGEYYSIDYAILSLVFLSPCMGYTLAALGNSWIHAHFGQRGVAFLGSGFHLIAYGSSSLHPPYPVLVLIFVLAGLGNGLLDAAWNVWIGGMADSSRLMGFLHGFYGLGAALAPLTATSLISQHGQPWYKYYYFMAAGAFLELLVLTTTFWSARATVVNAENHAQAEHGDGDSIPHRQIWRERVRNSALTQSLQNAATWIICVFIFIYSGVEIAVAGWIFTFLVDQRGTSPPRAGVVNFLYWAGLTLGRVILGFVTNYLHAEESTVMAYLLALHGSFVISVTTVTLLGFFLGPLFPESVITLVHLLPKELHIAGIGIAVTLGSAGGCVFPFIIGTLANVAGIGVLPLVIFVMLVSCSLLWFFFFFFLS</sequence>